<protein>
    <submittedName>
        <fullName evidence="2">Uncharacterized protein</fullName>
    </submittedName>
</protein>
<organism evidence="2 3">
    <name type="scientific">Cannabis sativa</name>
    <name type="common">Hemp</name>
    <name type="synonym">Marijuana</name>
    <dbReference type="NCBI Taxonomy" id="3483"/>
    <lineage>
        <taxon>Eukaryota</taxon>
        <taxon>Viridiplantae</taxon>
        <taxon>Streptophyta</taxon>
        <taxon>Embryophyta</taxon>
        <taxon>Tracheophyta</taxon>
        <taxon>Spermatophyta</taxon>
        <taxon>Magnoliopsida</taxon>
        <taxon>eudicotyledons</taxon>
        <taxon>Gunneridae</taxon>
        <taxon>Pentapetalae</taxon>
        <taxon>rosids</taxon>
        <taxon>fabids</taxon>
        <taxon>Rosales</taxon>
        <taxon>Cannabaceae</taxon>
        <taxon>Cannabis</taxon>
    </lineage>
</organism>
<keyword evidence="3" id="KW-1185">Reference proteome</keyword>
<evidence type="ECO:0000313" key="2">
    <source>
        <dbReference type="EnsemblPlants" id="cds.evm.model.05.280"/>
    </source>
</evidence>
<evidence type="ECO:0000313" key="3">
    <source>
        <dbReference type="Proteomes" id="UP000596661"/>
    </source>
</evidence>
<accession>A0A803PPT4</accession>
<sequence>MRDLPLRFLHMKLRMVFKTQACVGYAYTMDNKHKKRKSWTVFEKWLIVPKLERVALRRTWMLLGKKASKVEDSSRLELNEQTLAATQLEDQVKCLREQANKLEDKAVINVTFYDDLCFDVFYHAWSSNGGARSFN</sequence>
<reference evidence="2" key="2">
    <citation type="submission" date="2021-03" db="UniProtKB">
        <authorList>
            <consortium name="EnsemblPlants"/>
        </authorList>
    </citation>
    <scope>IDENTIFICATION</scope>
</reference>
<dbReference type="Gramene" id="evm.model.05.280">
    <property type="protein sequence ID" value="cds.evm.model.05.280"/>
    <property type="gene ID" value="evm.TU.05.280"/>
</dbReference>
<keyword evidence="1" id="KW-0175">Coiled coil</keyword>
<dbReference type="Proteomes" id="UP000596661">
    <property type="component" value="Chromosome 5"/>
</dbReference>
<feature type="coiled-coil region" evidence="1">
    <location>
        <begin position="78"/>
        <end position="105"/>
    </location>
</feature>
<dbReference type="EnsemblPlants" id="evm.model.05.280">
    <property type="protein sequence ID" value="cds.evm.model.05.280"/>
    <property type="gene ID" value="evm.TU.05.280"/>
</dbReference>
<reference evidence="2" key="1">
    <citation type="submission" date="2018-11" db="EMBL/GenBank/DDBJ databases">
        <authorList>
            <person name="Grassa J C."/>
        </authorList>
    </citation>
    <scope>NUCLEOTIDE SEQUENCE [LARGE SCALE GENOMIC DNA]</scope>
</reference>
<name>A0A803PPT4_CANSA</name>
<dbReference type="EMBL" id="UZAU01000409">
    <property type="status" value="NOT_ANNOTATED_CDS"/>
    <property type="molecule type" value="Genomic_DNA"/>
</dbReference>
<dbReference type="AlphaFoldDB" id="A0A803PPT4"/>
<proteinExistence type="predicted"/>
<evidence type="ECO:0000256" key="1">
    <source>
        <dbReference type="SAM" id="Coils"/>
    </source>
</evidence>